<dbReference type="Proteomes" id="UP000188268">
    <property type="component" value="Unassembled WGS sequence"/>
</dbReference>
<keyword evidence="2" id="KW-1185">Reference proteome</keyword>
<proteinExistence type="predicted"/>
<evidence type="ECO:0000313" key="2">
    <source>
        <dbReference type="Proteomes" id="UP000188268"/>
    </source>
</evidence>
<comment type="caution">
    <text evidence="1">The sequence shown here is derived from an EMBL/GenBank/DDBJ whole genome shotgun (WGS) entry which is preliminary data.</text>
</comment>
<sequence length="148" mass="16994">MISWDSVFGFAKRSYRRAVDGFSSLYGSIRSAFWKAVDGFRSLLGSIRRVFWKAVDFLRSVYRDLSGLFWGAVDGVRCGYGHVSEAYWEEVVESLLKLFRRAVDNYAKREGLSSYPPWVGAAAYIIRVVKRNLSLDDLIFALLAQWED</sequence>
<name>A0A1R3GMI0_COCAP</name>
<accession>A0A1R3GMI0</accession>
<organism evidence="1 2">
    <name type="scientific">Corchorus capsularis</name>
    <name type="common">Jute</name>
    <dbReference type="NCBI Taxonomy" id="210143"/>
    <lineage>
        <taxon>Eukaryota</taxon>
        <taxon>Viridiplantae</taxon>
        <taxon>Streptophyta</taxon>
        <taxon>Embryophyta</taxon>
        <taxon>Tracheophyta</taxon>
        <taxon>Spermatophyta</taxon>
        <taxon>Magnoliopsida</taxon>
        <taxon>eudicotyledons</taxon>
        <taxon>Gunneridae</taxon>
        <taxon>Pentapetalae</taxon>
        <taxon>rosids</taxon>
        <taxon>malvids</taxon>
        <taxon>Malvales</taxon>
        <taxon>Malvaceae</taxon>
        <taxon>Grewioideae</taxon>
        <taxon>Apeibeae</taxon>
        <taxon>Corchorus</taxon>
    </lineage>
</organism>
<evidence type="ECO:0000313" key="1">
    <source>
        <dbReference type="EMBL" id="OMO59247.1"/>
    </source>
</evidence>
<gene>
    <name evidence="1" type="ORF">CCACVL1_24972</name>
</gene>
<reference evidence="1 2" key="1">
    <citation type="submission" date="2013-09" db="EMBL/GenBank/DDBJ databases">
        <title>Corchorus capsularis genome sequencing.</title>
        <authorList>
            <person name="Alam M."/>
            <person name="Haque M.S."/>
            <person name="Islam M.S."/>
            <person name="Emdad E.M."/>
            <person name="Islam M.M."/>
            <person name="Ahmed B."/>
            <person name="Halim A."/>
            <person name="Hossen Q.M.M."/>
            <person name="Hossain M.Z."/>
            <person name="Ahmed R."/>
            <person name="Khan M.M."/>
            <person name="Islam R."/>
            <person name="Rashid M.M."/>
            <person name="Khan S.A."/>
            <person name="Rahman M.S."/>
            <person name="Alam M."/>
        </authorList>
    </citation>
    <scope>NUCLEOTIDE SEQUENCE [LARGE SCALE GENOMIC DNA]</scope>
    <source>
        <strain evidence="2">cv. CVL-1</strain>
        <tissue evidence="1">Whole seedling</tissue>
    </source>
</reference>
<dbReference type="AlphaFoldDB" id="A0A1R3GMI0"/>
<protein>
    <submittedName>
        <fullName evidence="1">Uncharacterized protein</fullName>
    </submittedName>
</protein>
<dbReference type="EMBL" id="AWWV01014004">
    <property type="protein sequence ID" value="OMO59247.1"/>
    <property type="molecule type" value="Genomic_DNA"/>
</dbReference>
<dbReference type="Gramene" id="OMO59247">
    <property type="protein sequence ID" value="OMO59247"/>
    <property type="gene ID" value="CCACVL1_24972"/>
</dbReference>